<organism evidence="2 3">
    <name type="scientific">Solanum verrucosum</name>
    <dbReference type="NCBI Taxonomy" id="315347"/>
    <lineage>
        <taxon>Eukaryota</taxon>
        <taxon>Viridiplantae</taxon>
        <taxon>Streptophyta</taxon>
        <taxon>Embryophyta</taxon>
        <taxon>Tracheophyta</taxon>
        <taxon>Spermatophyta</taxon>
        <taxon>Magnoliopsida</taxon>
        <taxon>eudicotyledons</taxon>
        <taxon>Gunneridae</taxon>
        <taxon>Pentapetalae</taxon>
        <taxon>asterids</taxon>
        <taxon>lamiids</taxon>
        <taxon>Solanales</taxon>
        <taxon>Solanaceae</taxon>
        <taxon>Solanoideae</taxon>
        <taxon>Solaneae</taxon>
        <taxon>Solanum</taxon>
    </lineage>
</organism>
<reference evidence="2" key="1">
    <citation type="submission" date="2023-08" db="EMBL/GenBank/DDBJ databases">
        <title>A de novo genome assembly of Solanum verrucosum Schlechtendal, a Mexican diploid species geographically isolated from the other diploid A-genome species in potato relatives.</title>
        <authorList>
            <person name="Hosaka K."/>
        </authorList>
    </citation>
    <scope>NUCLEOTIDE SEQUENCE</scope>
    <source>
        <tissue evidence="2">Young leaves</tissue>
    </source>
</reference>
<dbReference type="AlphaFoldDB" id="A0AAF0QKI5"/>
<feature type="region of interest" description="Disordered" evidence="1">
    <location>
        <begin position="1"/>
        <end position="30"/>
    </location>
</feature>
<dbReference type="Proteomes" id="UP001234989">
    <property type="component" value="Chromosome 4"/>
</dbReference>
<proteinExistence type="predicted"/>
<accession>A0AAF0QKI5</accession>
<dbReference type="EMBL" id="CP133615">
    <property type="protein sequence ID" value="WMV24976.1"/>
    <property type="molecule type" value="Genomic_DNA"/>
</dbReference>
<keyword evidence="3" id="KW-1185">Reference proteome</keyword>
<feature type="compositionally biased region" description="Basic and acidic residues" evidence="1">
    <location>
        <begin position="157"/>
        <end position="189"/>
    </location>
</feature>
<evidence type="ECO:0000313" key="2">
    <source>
        <dbReference type="EMBL" id="WMV24976.1"/>
    </source>
</evidence>
<protein>
    <submittedName>
        <fullName evidence="2">Uncharacterized protein</fullName>
    </submittedName>
</protein>
<feature type="region of interest" description="Disordered" evidence="1">
    <location>
        <begin position="147"/>
        <end position="216"/>
    </location>
</feature>
<name>A0AAF0QKI5_SOLVR</name>
<evidence type="ECO:0000313" key="3">
    <source>
        <dbReference type="Proteomes" id="UP001234989"/>
    </source>
</evidence>
<feature type="compositionally biased region" description="Polar residues" evidence="1">
    <location>
        <begin position="9"/>
        <end position="21"/>
    </location>
</feature>
<feature type="compositionally biased region" description="Basic and acidic residues" evidence="1">
    <location>
        <begin position="196"/>
        <end position="206"/>
    </location>
</feature>
<gene>
    <name evidence="2" type="ORF">MTR67_018361</name>
</gene>
<sequence>MAPLPGSGEETSVNASNVSQHGHNDDIKDLNNVNVDEIGCADAIRLPPIMSNTIFNVTGTSAAPNERGSNEVVGRAVKRLYYFLGGTNTNDDPNGRVDETCHGGGYKVVDAVGANSGMSPDDAQLEAMYNKEVQFLSNEAGCSCLSYPSPDGNQGWTKDRDSGCRDREGDWHDRGGNWRETDGDRDRYVPPHNYPKPKEPNNDPKTFRPRICLPAS</sequence>
<evidence type="ECO:0000256" key="1">
    <source>
        <dbReference type="SAM" id="MobiDB-lite"/>
    </source>
</evidence>